<organism evidence="5 6">
    <name type="scientific">Pterulicium gracile</name>
    <dbReference type="NCBI Taxonomy" id="1884261"/>
    <lineage>
        <taxon>Eukaryota</taxon>
        <taxon>Fungi</taxon>
        <taxon>Dikarya</taxon>
        <taxon>Basidiomycota</taxon>
        <taxon>Agaricomycotina</taxon>
        <taxon>Agaricomycetes</taxon>
        <taxon>Agaricomycetidae</taxon>
        <taxon>Agaricales</taxon>
        <taxon>Pleurotineae</taxon>
        <taxon>Pterulaceae</taxon>
        <taxon>Pterulicium</taxon>
    </lineage>
</organism>
<feature type="compositionally biased region" description="Low complexity" evidence="3">
    <location>
        <begin position="466"/>
        <end position="481"/>
    </location>
</feature>
<dbReference type="InterPro" id="IPR040351">
    <property type="entry name" value="RAB3IL/RAB3IP/Sec2"/>
</dbReference>
<feature type="region of interest" description="Disordered" evidence="3">
    <location>
        <begin position="669"/>
        <end position="709"/>
    </location>
</feature>
<protein>
    <recommendedName>
        <fullName evidence="4">GDP/GTP exchange factor Sec2 N-terminal domain-containing protein</fullName>
    </recommendedName>
</protein>
<evidence type="ECO:0000256" key="3">
    <source>
        <dbReference type="SAM" id="MobiDB-lite"/>
    </source>
</evidence>
<dbReference type="OrthoDB" id="1748564at2759"/>
<feature type="compositionally biased region" description="Low complexity" evidence="3">
    <location>
        <begin position="669"/>
        <end position="687"/>
    </location>
</feature>
<accession>A0A5C3Q0H0</accession>
<dbReference type="GO" id="GO:0005085">
    <property type="term" value="F:guanyl-nucleotide exchange factor activity"/>
    <property type="evidence" value="ECO:0007669"/>
    <property type="project" value="InterPro"/>
</dbReference>
<sequence length="794" mass="82835">MPASVDVENITITTGTEDTLQDVPLEVPKLNDAIGAEDVKPMVPEDAGRAPENNVDAGVTTHAKPDAGTFSAVSSDVHTPASPHDTPIPTNGHPRPTSTPPAPAEPDTDPTELVIASLRTQVSDLFTQVKQLNSKLVSSYDRVSDLEDNVYTTSSALRTSTLRITSLEAERTQHLSALNTGLLVEKSHVTAELNRLMEKATEEAAQRGQAESAKKDIEKELDDLSASLFDQANRMVAEARWKAAQSERRVGEAEEAMKGAEEAVKEMQGKMQEMEGRKEEAERTAGNLRVLMGKGKWAEGGSESAGVGEQVQRKLLSSHVPYEEFLLFVAHLRGLHAGAPGAHPAMSTLLPLPFLARIIIEDSEPTLRLDFAPSLNWLSRRSVLAAIHTGQLIIEPINTALLIQSTSNPPGNDSPYAQNVPGYNASTGTYACTMCGVAIVTVPPMGNGHSSGGAGGMGARAVGLLKSASSGSGSSPTQGRSSVEHAPVLDGTMPQQIYIFRLSPNTNTSNTSAPPTPAAVVSRTGSVYPAPPPSPHRGGSYTHGASSSAGPSLSPTSGGGSFTSSHTQPQAKLTVYPLCTSNWCLARLRTTCTLFAFIRTGIVEGVWEEEVSTLLPPPSHPAGGAPPVPKRSGSRGDVSALVNGVLSSVAGGVYPVYPSAHPVQPSLAWTSTSAASPPSTTSSSVPSRGGTPQPQEGEGAKPPVPPRRRTLWGMASALGLREKAASVMGGSAGSGSGSGGSGEGEEKKLPSPLDQEQETVRRSVPPLPPSIVSGSELHGGAGVPPPLPRRNEGR</sequence>
<keyword evidence="1 2" id="KW-0175">Coiled coil</keyword>
<feature type="compositionally biased region" description="Low complexity" evidence="3">
    <location>
        <begin position="504"/>
        <end position="513"/>
    </location>
</feature>
<dbReference type="PANTHER" id="PTHR14430">
    <property type="entry name" value="RABIN3-RELATED"/>
    <property type="match status" value="1"/>
</dbReference>
<evidence type="ECO:0000313" key="6">
    <source>
        <dbReference type="Proteomes" id="UP000305067"/>
    </source>
</evidence>
<dbReference type="GO" id="GO:0006887">
    <property type="term" value="P:exocytosis"/>
    <property type="evidence" value="ECO:0007669"/>
    <property type="project" value="TreeGrafter"/>
</dbReference>
<gene>
    <name evidence="5" type="ORF">BDV98DRAFT_556508</name>
</gene>
<dbReference type="GO" id="GO:0051286">
    <property type="term" value="C:cell tip"/>
    <property type="evidence" value="ECO:0007669"/>
    <property type="project" value="TreeGrafter"/>
</dbReference>
<evidence type="ECO:0000313" key="5">
    <source>
        <dbReference type="EMBL" id="TFK95301.1"/>
    </source>
</evidence>
<name>A0A5C3Q0H0_9AGAR</name>
<dbReference type="Pfam" id="PF06428">
    <property type="entry name" value="Sec2p"/>
    <property type="match status" value="1"/>
</dbReference>
<feature type="region of interest" description="Disordered" evidence="3">
    <location>
        <begin position="466"/>
        <end position="488"/>
    </location>
</feature>
<evidence type="ECO:0000256" key="1">
    <source>
        <dbReference type="ARBA" id="ARBA00023054"/>
    </source>
</evidence>
<dbReference type="CDD" id="cd21044">
    <property type="entry name" value="Rab11BD_RAB3IP_like"/>
    <property type="match status" value="1"/>
</dbReference>
<evidence type="ECO:0000256" key="2">
    <source>
        <dbReference type="SAM" id="Coils"/>
    </source>
</evidence>
<dbReference type="AlphaFoldDB" id="A0A5C3Q0H0"/>
<feature type="coiled-coil region" evidence="2">
    <location>
        <begin position="115"/>
        <end position="149"/>
    </location>
</feature>
<keyword evidence="6" id="KW-1185">Reference proteome</keyword>
<feature type="domain" description="GDP/GTP exchange factor Sec2 N-terminal" evidence="4">
    <location>
        <begin position="144"/>
        <end position="274"/>
    </location>
</feature>
<dbReference type="EMBL" id="ML178894">
    <property type="protein sequence ID" value="TFK95301.1"/>
    <property type="molecule type" value="Genomic_DNA"/>
</dbReference>
<feature type="region of interest" description="Disordered" evidence="3">
    <location>
        <begin position="726"/>
        <end position="794"/>
    </location>
</feature>
<feature type="region of interest" description="Disordered" evidence="3">
    <location>
        <begin position="614"/>
        <end position="636"/>
    </location>
</feature>
<feature type="compositionally biased region" description="Low complexity" evidence="3">
    <location>
        <begin position="544"/>
        <end position="556"/>
    </location>
</feature>
<dbReference type="InterPro" id="IPR009449">
    <property type="entry name" value="Sec2_N"/>
</dbReference>
<dbReference type="PANTHER" id="PTHR14430:SF0">
    <property type="entry name" value="SEC2P DOMAIN-CONTAINING PROTEIN"/>
    <property type="match status" value="1"/>
</dbReference>
<evidence type="ECO:0000259" key="4">
    <source>
        <dbReference type="Pfam" id="PF06428"/>
    </source>
</evidence>
<feature type="non-terminal residue" evidence="5">
    <location>
        <position position="794"/>
    </location>
</feature>
<feature type="compositionally biased region" description="Pro residues" evidence="3">
    <location>
        <begin position="615"/>
        <end position="629"/>
    </location>
</feature>
<dbReference type="Proteomes" id="UP000305067">
    <property type="component" value="Unassembled WGS sequence"/>
</dbReference>
<reference evidence="5 6" key="1">
    <citation type="journal article" date="2019" name="Nat. Ecol. Evol.">
        <title>Megaphylogeny resolves global patterns of mushroom evolution.</title>
        <authorList>
            <person name="Varga T."/>
            <person name="Krizsan K."/>
            <person name="Foldi C."/>
            <person name="Dima B."/>
            <person name="Sanchez-Garcia M."/>
            <person name="Sanchez-Ramirez S."/>
            <person name="Szollosi G.J."/>
            <person name="Szarkandi J.G."/>
            <person name="Papp V."/>
            <person name="Albert L."/>
            <person name="Andreopoulos W."/>
            <person name="Angelini C."/>
            <person name="Antonin V."/>
            <person name="Barry K.W."/>
            <person name="Bougher N.L."/>
            <person name="Buchanan P."/>
            <person name="Buyck B."/>
            <person name="Bense V."/>
            <person name="Catcheside P."/>
            <person name="Chovatia M."/>
            <person name="Cooper J."/>
            <person name="Damon W."/>
            <person name="Desjardin D."/>
            <person name="Finy P."/>
            <person name="Geml J."/>
            <person name="Haridas S."/>
            <person name="Hughes K."/>
            <person name="Justo A."/>
            <person name="Karasinski D."/>
            <person name="Kautmanova I."/>
            <person name="Kiss B."/>
            <person name="Kocsube S."/>
            <person name="Kotiranta H."/>
            <person name="LaButti K.M."/>
            <person name="Lechner B.E."/>
            <person name="Liimatainen K."/>
            <person name="Lipzen A."/>
            <person name="Lukacs Z."/>
            <person name="Mihaltcheva S."/>
            <person name="Morgado L.N."/>
            <person name="Niskanen T."/>
            <person name="Noordeloos M.E."/>
            <person name="Ohm R.A."/>
            <person name="Ortiz-Santana B."/>
            <person name="Ovrebo C."/>
            <person name="Racz N."/>
            <person name="Riley R."/>
            <person name="Savchenko A."/>
            <person name="Shiryaev A."/>
            <person name="Soop K."/>
            <person name="Spirin V."/>
            <person name="Szebenyi C."/>
            <person name="Tomsovsky M."/>
            <person name="Tulloss R.E."/>
            <person name="Uehling J."/>
            <person name="Grigoriev I.V."/>
            <person name="Vagvolgyi C."/>
            <person name="Papp T."/>
            <person name="Martin F.M."/>
            <person name="Miettinen O."/>
            <person name="Hibbett D.S."/>
            <person name="Nagy L.G."/>
        </authorList>
    </citation>
    <scope>NUCLEOTIDE SEQUENCE [LARGE SCALE GENOMIC DNA]</scope>
    <source>
        <strain evidence="5 6">CBS 309.79</strain>
    </source>
</reference>
<dbReference type="STRING" id="1884261.A0A5C3Q0H0"/>
<feature type="coiled-coil region" evidence="2">
    <location>
        <begin position="207"/>
        <end position="291"/>
    </location>
</feature>
<feature type="compositionally biased region" description="Gly residues" evidence="3">
    <location>
        <begin position="730"/>
        <end position="742"/>
    </location>
</feature>
<feature type="region of interest" description="Disordered" evidence="3">
    <location>
        <begin position="504"/>
        <end position="567"/>
    </location>
</feature>
<dbReference type="GO" id="GO:0070319">
    <property type="term" value="C:Golgi to plasma membrane transport vesicle"/>
    <property type="evidence" value="ECO:0007669"/>
    <property type="project" value="TreeGrafter"/>
</dbReference>
<dbReference type="Gene3D" id="6.10.140.910">
    <property type="match status" value="1"/>
</dbReference>
<proteinExistence type="predicted"/>
<dbReference type="SUPFAM" id="SSF144284">
    <property type="entry name" value="Sec2 N-terminal region"/>
    <property type="match status" value="1"/>
</dbReference>
<feature type="region of interest" description="Disordered" evidence="3">
    <location>
        <begin position="41"/>
        <end position="109"/>
    </location>
</feature>